<keyword evidence="1" id="KW-1133">Transmembrane helix</keyword>
<sequence>MKKSFLASILTIFMIMASFSISFSNENDKDENYNETKKSIDNYIDSQLEKINIGEIENFIQDSVVVEEVDLKVFIKELISGEKKITDLFNKESIKYMLFDEFKASLKVASLILVLALLSSLLKSLQNSFSSGAISQIITYIIFITIVSLTLVGFKDILSICNDTIDSTVNLMKVIMPILITLLVLIGFPITSTVLNPIFIGGVAFINIIFKQFLFVSISVAFAILVVNNLSQSIKLKKLSSFIRQINLVSIGAMFTIYLGLVSMQGLYVKNIDNFTVKTAKFALGNFIPVVGNFVSDSVDILLSSSQLIKGVFGGIGLVLIVGICLVPVIKILSVVLVYKISAIVVEPIGEEKISSFLNEIANLMVVMLACIIAIAIMFFVTVAIITSISVVAQG</sequence>
<dbReference type="Proteomes" id="UP000245695">
    <property type="component" value="Chromosome 1"/>
</dbReference>
<evidence type="ECO:0000313" key="3">
    <source>
        <dbReference type="Proteomes" id="UP000245695"/>
    </source>
</evidence>
<accession>A0A2P2BTP1</accession>
<feature type="transmembrane region" description="Helical" evidence="1">
    <location>
        <begin position="248"/>
        <end position="268"/>
    </location>
</feature>
<dbReference type="Pfam" id="PF09546">
    <property type="entry name" value="Spore_III_AE"/>
    <property type="match status" value="1"/>
</dbReference>
<feature type="transmembrane region" description="Helical" evidence="1">
    <location>
        <begin position="360"/>
        <end position="393"/>
    </location>
</feature>
<evidence type="ECO:0000313" key="2">
    <source>
        <dbReference type="EMBL" id="CEI73702.1"/>
    </source>
</evidence>
<feature type="transmembrane region" description="Helical" evidence="1">
    <location>
        <begin position="312"/>
        <end position="339"/>
    </location>
</feature>
<dbReference type="NCBIfam" id="TIGR02829">
    <property type="entry name" value="spore_III_AE"/>
    <property type="match status" value="1"/>
</dbReference>
<keyword evidence="1" id="KW-0472">Membrane</keyword>
<keyword evidence="1" id="KW-0812">Transmembrane</keyword>
<dbReference type="AlphaFoldDB" id="A0A2P2BTP1"/>
<keyword evidence="3" id="KW-1185">Reference proteome</keyword>
<protein>
    <submittedName>
        <fullName evidence="2">Stage III sporulation protein AE</fullName>
    </submittedName>
</protein>
<feature type="transmembrane region" description="Helical" evidence="1">
    <location>
        <begin position="104"/>
        <end position="122"/>
    </location>
</feature>
<dbReference type="InterPro" id="IPR014194">
    <property type="entry name" value="Spore_III_AE"/>
</dbReference>
<organism evidence="2 3">
    <name type="scientific">Romboutsia hominis</name>
    <dbReference type="NCBI Taxonomy" id="1507512"/>
    <lineage>
        <taxon>Bacteria</taxon>
        <taxon>Bacillati</taxon>
        <taxon>Bacillota</taxon>
        <taxon>Clostridia</taxon>
        <taxon>Peptostreptococcales</taxon>
        <taxon>Peptostreptococcaceae</taxon>
        <taxon>Romboutsia</taxon>
    </lineage>
</organism>
<name>A0A2P2BTP1_9FIRM</name>
<dbReference type="RefSeq" id="WP_166505850.1">
    <property type="nucleotide sequence ID" value="NZ_LN650648.1"/>
</dbReference>
<gene>
    <name evidence="2" type="ORF">FRIFI_2174</name>
</gene>
<dbReference type="KEGG" id="rhom:FRIFI_2174"/>
<feature type="transmembrane region" description="Helical" evidence="1">
    <location>
        <begin position="134"/>
        <end position="154"/>
    </location>
</feature>
<feature type="transmembrane region" description="Helical" evidence="1">
    <location>
        <begin position="6"/>
        <end position="23"/>
    </location>
</feature>
<dbReference type="EMBL" id="LN650648">
    <property type="protein sequence ID" value="CEI73702.1"/>
    <property type="molecule type" value="Genomic_DNA"/>
</dbReference>
<reference evidence="2 3" key="1">
    <citation type="submission" date="2014-09" db="EMBL/GenBank/DDBJ databases">
        <authorList>
            <person name="Hornung B.V."/>
        </authorList>
    </citation>
    <scope>NUCLEOTIDE SEQUENCE [LARGE SCALE GENOMIC DNA]</scope>
    <source>
        <strain evidence="2 3">FRIFI</strain>
    </source>
</reference>
<feature type="transmembrane region" description="Helical" evidence="1">
    <location>
        <begin position="198"/>
        <end position="227"/>
    </location>
</feature>
<feature type="transmembrane region" description="Helical" evidence="1">
    <location>
        <begin position="174"/>
        <end position="192"/>
    </location>
</feature>
<evidence type="ECO:0000256" key="1">
    <source>
        <dbReference type="SAM" id="Phobius"/>
    </source>
</evidence>
<proteinExistence type="predicted"/>